<dbReference type="AlphaFoldDB" id="A0AA48R9Q3"/>
<evidence type="ECO:0000256" key="1">
    <source>
        <dbReference type="SAM" id="MobiDB-lite"/>
    </source>
</evidence>
<evidence type="ECO:0000313" key="2">
    <source>
        <dbReference type="EMBL" id="CAJ0867478.1"/>
    </source>
</evidence>
<feature type="region of interest" description="Disordered" evidence="1">
    <location>
        <begin position="82"/>
        <end position="105"/>
    </location>
</feature>
<accession>A0AA48R9Q3</accession>
<gene>
    <name evidence="2" type="ORF">AMST5_01958</name>
</gene>
<protein>
    <submittedName>
        <fullName evidence="2">Uncharacterized protein</fullName>
    </submittedName>
</protein>
<dbReference type="EMBL" id="OY288114">
    <property type="protein sequence ID" value="CAJ0867478.1"/>
    <property type="molecule type" value="Genomic_DNA"/>
</dbReference>
<reference evidence="2" key="1">
    <citation type="submission" date="2023-07" db="EMBL/GenBank/DDBJ databases">
        <authorList>
            <person name="Pelsma A.J. K."/>
        </authorList>
    </citation>
    <scope>NUCLEOTIDE SEQUENCE</scope>
</reference>
<name>A0AA48R9Q3_9ZZZZ</name>
<sequence>MRFDGRKFLSMSEEFKINAANAAEAMVRIASYDLLNARRDAVSVMAKAVAELETLAARRAETDARVKANLRQMAERRDGLKNLLDSPEPSFDFPNDEARKSAAASMDAETARLRKLGADYLAGLLADLDAERALVNAKSKDATA</sequence>
<proteinExistence type="predicted"/>
<organism evidence="2">
    <name type="scientific">freshwater sediment metagenome</name>
    <dbReference type="NCBI Taxonomy" id="556182"/>
    <lineage>
        <taxon>unclassified sequences</taxon>
        <taxon>metagenomes</taxon>
        <taxon>ecological metagenomes</taxon>
    </lineage>
</organism>